<evidence type="ECO:0000256" key="9">
    <source>
        <dbReference type="ARBA" id="ARBA00023198"/>
    </source>
</evidence>
<dbReference type="PANTHER" id="PTHR10078:SF30">
    <property type="entry name" value="INTERLEUKIN-1 BETA"/>
    <property type="match status" value="1"/>
</dbReference>
<keyword evidence="11" id="KW-0497">Mitogen</keyword>
<sequence>MSYNTRVSSEMANEIASEIFDFEAQHCPLVEKRTQNERPRKVGWMGDNGLELRVSGYVRSMRQAVTLVLAVEKMKRPHRKAIGSEFSDVDLLNILMEHVNEEHVMLEVNPDLESSDLERFETELRRRRSDEPHSISDSEKKGWVMNELDGRPVELTASMLQGPNISQKVTLSLSTYIPQTQPGLGQPVVLGIGGSNYFLSCNSPHNSPVLELEKVENRDDLKTISLSSDATRFLFYKRDSGSTSTFESARFPGWFISTARNVDRVRVAMCNGRVSAGRVTDFQVSRI</sequence>
<dbReference type="Gene3D" id="2.80.10.50">
    <property type="match status" value="1"/>
</dbReference>
<evidence type="ECO:0000256" key="2">
    <source>
        <dbReference type="ARBA" id="ARBA00004514"/>
    </source>
</evidence>
<keyword evidence="14" id="KW-1185">Reference proteome</keyword>
<evidence type="ECO:0000256" key="4">
    <source>
        <dbReference type="ARBA" id="ARBA00010448"/>
    </source>
</evidence>
<evidence type="ECO:0000256" key="3">
    <source>
        <dbReference type="ARBA" id="ARBA00004550"/>
    </source>
</evidence>
<dbReference type="Proteomes" id="UP001369086">
    <property type="component" value="Unassembled WGS sequence"/>
</dbReference>
<protein>
    <recommendedName>
        <fullName evidence="12">Interleukin-1</fullName>
    </recommendedName>
</protein>
<evidence type="ECO:0000313" key="13">
    <source>
        <dbReference type="EMBL" id="KAK6468525.1"/>
    </source>
</evidence>
<comment type="similarity">
    <text evidence="4 12">Belongs to the IL-1 family.</text>
</comment>
<dbReference type="Pfam" id="PF00340">
    <property type="entry name" value="IL1"/>
    <property type="match status" value="1"/>
</dbReference>
<dbReference type="CDD" id="cd23296">
    <property type="entry name" value="beta-trefoil_IL1B"/>
    <property type="match status" value="1"/>
</dbReference>
<keyword evidence="9" id="KW-0395">Inflammatory response</keyword>
<evidence type="ECO:0000256" key="10">
    <source>
        <dbReference type="ARBA" id="ARBA00023228"/>
    </source>
</evidence>
<keyword evidence="6" id="KW-0202">Cytokine</keyword>
<comment type="subcellular location">
    <subcellularLocation>
        <location evidence="2">Cytoplasm</location>
        <location evidence="2">Cytosol</location>
    </subcellularLocation>
    <subcellularLocation>
        <location evidence="1">Lysosome</location>
    </subcellularLocation>
    <subcellularLocation>
        <location evidence="3">Secreted</location>
        <location evidence="3">Extracellular exosome</location>
    </subcellularLocation>
</comment>
<dbReference type="PRINTS" id="PR01357">
    <property type="entry name" value="INTRLEUKN1AB"/>
</dbReference>
<dbReference type="EMBL" id="JAHFZB010000044">
    <property type="protein sequence ID" value="KAK6468525.1"/>
    <property type="molecule type" value="Genomic_DNA"/>
</dbReference>
<organism evidence="13 14">
    <name type="scientific">Huso huso</name>
    <name type="common">Beluga</name>
    <name type="synonym">Acipenser huso</name>
    <dbReference type="NCBI Taxonomy" id="61971"/>
    <lineage>
        <taxon>Eukaryota</taxon>
        <taxon>Metazoa</taxon>
        <taxon>Chordata</taxon>
        <taxon>Craniata</taxon>
        <taxon>Vertebrata</taxon>
        <taxon>Euteleostomi</taxon>
        <taxon>Actinopterygii</taxon>
        <taxon>Chondrostei</taxon>
        <taxon>Acipenseriformes</taxon>
        <taxon>Acipenseridae</taxon>
        <taxon>Huso</taxon>
    </lineage>
</organism>
<keyword evidence="8" id="KW-0666">Pyrogen</keyword>
<dbReference type="PRINTS" id="PR00264">
    <property type="entry name" value="INTERLEUKIN1"/>
</dbReference>
<evidence type="ECO:0000256" key="12">
    <source>
        <dbReference type="RuleBase" id="RU003753"/>
    </source>
</evidence>
<evidence type="ECO:0000313" key="14">
    <source>
        <dbReference type="Proteomes" id="UP001369086"/>
    </source>
</evidence>
<evidence type="ECO:0000256" key="5">
    <source>
        <dbReference type="ARBA" id="ARBA00022490"/>
    </source>
</evidence>
<keyword evidence="5" id="KW-0963">Cytoplasm</keyword>
<keyword evidence="7 12" id="KW-0964">Secreted</keyword>
<accession>A0ABR0Y7A6</accession>
<dbReference type="PANTHER" id="PTHR10078">
    <property type="entry name" value="INTERLEUKIN-1 FAMILY MEMBER"/>
    <property type="match status" value="1"/>
</dbReference>
<gene>
    <name evidence="13" type="ORF">HHUSO_G33749</name>
</gene>
<keyword evidence="10" id="KW-0458">Lysosome</keyword>
<reference evidence="13 14" key="1">
    <citation type="submission" date="2021-05" db="EMBL/GenBank/DDBJ databases">
        <authorList>
            <person name="Zahm M."/>
            <person name="Klopp C."/>
            <person name="Cabau C."/>
            <person name="Kuhl H."/>
            <person name="Suciu R."/>
            <person name="Ciorpac M."/>
            <person name="Holostenco D."/>
            <person name="Gessner J."/>
            <person name="Wuertz S."/>
            <person name="Hohne C."/>
            <person name="Stock M."/>
            <person name="Gislard M."/>
            <person name="Lluch J."/>
            <person name="Milhes M."/>
            <person name="Lampietro C."/>
            <person name="Lopez Roques C."/>
            <person name="Donnadieu C."/>
            <person name="Du K."/>
            <person name="Schartl M."/>
            <person name="Guiguen Y."/>
        </authorList>
    </citation>
    <scope>NUCLEOTIDE SEQUENCE [LARGE SCALE GENOMIC DNA]</scope>
    <source>
        <strain evidence="13">Hh-F2</strain>
        <tissue evidence="13">Blood</tissue>
    </source>
</reference>
<comment type="caution">
    <text evidence="13">The sequence shown here is derived from an EMBL/GenBank/DDBJ whole genome shotgun (WGS) entry which is preliminary data.</text>
</comment>
<dbReference type="SMART" id="SM00125">
    <property type="entry name" value="IL1"/>
    <property type="match status" value="1"/>
</dbReference>
<evidence type="ECO:0000256" key="8">
    <source>
        <dbReference type="ARBA" id="ARBA00022620"/>
    </source>
</evidence>
<proteinExistence type="inferred from homology"/>
<evidence type="ECO:0000256" key="11">
    <source>
        <dbReference type="ARBA" id="ARBA00023246"/>
    </source>
</evidence>
<dbReference type="InterPro" id="IPR008996">
    <property type="entry name" value="IL1/FGF"/>
</dbReference>
<dbReference type="InterPro" id="IPR000975">
    <property type="entry name" value="IL-1_fam"/>
</dbReference>
<evidence type="ECO:0000256" key="7">
    <source>
        <dbReference type="ARBA" id="ARBA00022525"/>
    </source>
</evidence>
<evidence type="ECO:0000256" key="1">
    <source>
        <dbReference type="ARBA" id="ARBA00004371"/>
    </source>
</evidence>
<evidence type="ECO:0000256" key="6">
    <source>
        <dbReference type="ARBA" id="ARBA00022514"/>
    </source>
</evidence>
<dbReference type="SUPFAM" id="SSF50353">
    <property type="entry name" value="Cytokine"/>
    <property type="match status" value="1"/>
</dbReference>
<name>A0ABR0Y7A6_HUSHU</name>